<dbReference type="Proteomes" id="UP001271007">
    <property type="component" value="Unassembled WGS sequence"/>
</dbReference>
<dbReference type="GO" id="GO:0051010">
    <property type="term" value="F:microtubule plus-end binding"/>
    <property type="evidence" value="ECO:0007669"/>
    <property type="project" value="TreeGrafter"/>
</dbReference>
<protein>
    <recommendedName>
        <fullName evidence="5">CAP-Gly domain-containing protein</fullName>
    </recommendedName>
</protein>
<dbReference type="SUPFAM" id="SSF74924">
    <property type="entry name" value="Cap-Gly domain"/>
    <property type="match status" value="1"/>
</dbReference>
<keyword evidence="3" id="KW-0143">Chaperone</keyword>
<evidence type="ECO:0000256" key="3">
    <source>
        <dbReference type="ARBA" id="ARBA00023186"/>
    </source>
</evidence>
<gene>
    <name evidence="6" type="ORF">LTR09_004224</name>
</gene>
<reference evidence="6" key="1">
    <citation type="submission" date="2023-04" db="EMBL/GenBank/DDBJ databases">
        <title>Black Yeasts Isolated from many extreme environments.</title>
        <authorList>
            <person name="Coleine C."/>
            <person name="Stajich J.E."/>
            <person name="Selbmann L."/>
        </authorList>
    </citation>
    <scope>NUCLEOTIDE SEQUENCE</scope>
    <source>
        <strain evidence="6">CCFEE 5312</strain>
    </source>
</reference>
<comment type="caution">
    <text evidence="6">The sequence shown here is derived from an EMBL/GenBank/DDBJ whole genome shotgun (WGS) entry which is preliminary data.</text>
</comment>
<evidence type="ECO:0000259" key="5">
    <source>
        <dbReference type="PROSITE" id="PS50245"/>
    </source>
</evidence>
<evidence type="ECO:0000313" key="6">
    <source>
        <dbReference type="EMBL" id="KAK3055064.1"/>
    </source>
</evidence>
<organism evidence="6 7">
    <name type="scientific">Extremus antarcticus</name>
    <dbReference type="NCBI Taxonomy" id="702011"/>
    <lineage>
        <taxon>Eukaryota</taxon>
        <taxon>Fungi</taxon>
        <taxon>Dikarya</taxon>
        <taxon>Ascomycota</taxon>
        <taxon>Pezizomycotina</taxon>
        <taxon>Dothideomycetes</taxon>
        <taxon>Dothideomycetidae</taxon>
        <taxon>Mycosphaerellales</taxon>
        <taxon>Extremaceae</taxon>
        <taxon>Extremus</taxon>
    </lineage>
</organism>
<comment type="similarity">
    <text evidence="4">Belongs to the TBCB family.</text>
</comment>
<proteinExistence type="inferred from homology"/>
<dbReference type="GO" id="GO:0007023">
    <property type="term" value="P:post-chaperonin tubulin folding pathway"/>
    <property type="evidence" value="ECO:0007669"/>
    <property type="project" value="InterPro"/>
</dbReference>
<dbReference type="GO" id="GO:0007021">
    <property type="term" value="P:tubulin complex assembly"/>
    <property type="evidence" value="ECO:0007669"/>
    <property type="project" value="InterPro"/>
</dbReference>
<dbReference type="GO" id="GO:0005634">
    <property type="term" value="C:nucleus"/>
    <property type="evidence" value="ECO:0007669"/>
    <property type="project" value="TreeGrafter"/>
</dbReference>
<dbReference type="InterPro" id="IPR000938">
    <property type="entry name" value="CAP-Gly_domain"/>
</dbReference>
<dbReference type="InterPro" id="IPR036859">
    <property type="entry name" value="CAP-Gly_dom_sf"/>
</dbReference>
<dbReference type="GO" id="GO:0005938">
    <property type="term" value="C:cell cortex"/>
    <property type="evidence" value="ECO:0007669"/>
    <property type="project" value="TreeGrafter"/>
</dbReference>
<keyword evidence="7" id="KW-1185">Reference proteome</keyword>
<dbReference type="SMART" id="SM01052">
    <property type="entry name" value="CAP_GLY"/>
    <property type="match status" value="1"/>
</dbReference>
<dbReference type="Pfam" id="PF01302">
    <property type="entry name" value="CAP_GLY"/>
    <property type="match status" value="1"/>
</dbReference>
<dbReference type="SUPFAM" id="SSF54236">
    <property type="entry name" value="Ubiquitin-like"/>
    <property type="match status" value="1"/>
</dbReference>
<evidence type="ECO:0000256" key="1">
    <source>
        <dbReference type="ARBA" id="ARBA00004496"/>
    </source>
</evidence>
<dbReference type="AlphaFoldDB" id="A0AAJ0GAZ9"/>
<comment type="subcellular location">
    <subcellularLocation>
        <location evidence="1">Cytoplasm</location>
    </subcellularLocation>
</comment>
<keyword evidence="2" id="KW-0963">Cytoplasm</keyword>
<evidence type="ECO:0000256" key="4">
    <source>
        <dbReference type="ARBA" id="ARBA00025779"/>
    </source>
</evidence>
<dbReference type="Gene3D" id="3.10.20.90">
    <property type="entry name" value="Phosphatidylinositol 3-kinase Catalytic Subunit, Chain A, domain 1"/>
    <property type="match status" value="1"/>
</dbReference>
<dbReference type="InterPro" id="IPR045172">
    <property type="entry name" value="TBCB_Ubl"/>
</dbReference>
<dbReference type="PANTHER" id="PTHR18916">
    <property type="entry name" value="DYNACTIN 1-RELATED MICROTUBULE-BINDING"/>
    <property type="match status" value="1"/>
</dbReference>
<dbReference type="InterPro" id="IPR000626">
    <property type="entry name" value="Ubiquitin-like_dom"/>
</dbReference>
<sequence>MSTSADIPLLIINDNANSERRISPSWSISHLKDRLEPITGVPASCQRLSLKVGSQTPQPIEAADEDATQLAQWPLQAYAELHVTDTRPPGARSNYTDVSTVPKYEMPPTEYESRTDSVLAWKKSHHLGRFDPAAPSIEQQKINASFREVEERKIKTDARCRLLPDSDHRRGTVRFVGEVEEIPGVGAWVGVELDEPTGKNDGSVKGTRYFGCKANCGVFVRAERVEVGEFAVLDELNDDEDEF</sequence>
<feature type="domain" description="CAP-Gly" evidence="5">
    <location>
        <begin position="186"/>
        <end position="221"/>
    </location>
</feature>
<dbReference type="Gene3D" id="2.30.30.190">
    <property type="entry name" value="CAP Gly-rich-like domain"/>
    <property type="match status" value="1"/>
</dbReference>
<evidence type="ECO:0000256" key="2">
    <source>
        <dbReference type="ARBA" id="ARBA00022490"/>
    </source>
</evidence>
<dbReference type="Pfam" id="PF14560">
    <property type="entry name" value="Ubiquitin_2"/>
    <property type="match status" value="1"/>
</dbReference>
<name>A0AAJ0GAZ9_9PEZI</name>
<dbReference type="PROSITE" id="PS50245">
    <property type="entry name" value="CAP_GLY_2"/>
    <property type="match status" value="1"/>
</dbReference>
<dbReference type="EMBL" id="JAWDJX010000010">
    <property type="protein sequence ID" value="KAK3055064.1"/>
    <property type="molecule type" value="Genomic_DNA"/>
</dbReference>
<dbReference type="CDD" id="cd01789">
    <property type="entry name" value="Ubl_TBCB"/>
    <property type="match status" value="1"/>
</dbReference>
<dbReference type="PROSITE" id="PS00845">
    <property type="entry name" value="CAP_GLY_1"/>
    <property type="match status" value="1"/>
</dbReference>
<dbReference type="InterPro" id="IPR029071">
    <property type="entry name" value="Ubiquitin-like_domsf"/>
</dbReference>
<dbReference type="GO" id="GO:0031122">
    <property type="term" value="P:cytoplasmic microtubule organization"/>
    <property type="evidence" value="ECO:0007669"/>
    <property type="project" value="TreeGrafter"/>
</dbReference>
<accession>A0AAJ0GAZ9</accession>
<evidence type="ECO:0000313" key="7">
    <source>
        <dbReference type="Proteomes" id="UP001271007"/>
    </source>
</evidence>
<dbReference type="GO" id="GO:0035371">
    <property type="term" value="C:microtubule plus-end"/>
    <property type="evidence" value="ECO:0007669"/>
    <property type="project" value="TreeGrafter"/>
</dbReference>
<dbReference type="PANTHER" id="PTHR18916:SF85">
    <property type="entry name" value="TUBULIN-FOLDING COFACTOR B"/>
    <property type="match status" value="1"/>
</dbReference>
<dbReference type="GO" id="GO:0043014">
    <property type="term" value="F:alpha-tubulin binding"/>
    <property type="evidence" value="ECO:0007669"/>
    <property type="project" value="InterPro"/>
</dbReference>